<evidence type="ECO:0008006" key="4">
    <source>
        <dbReference type="Google" id="ProtNLM"/>
    </source>
</evidence>
<organism evidence="2 3">
    <name type="scientific">Nocardioides salarius</name>
    <dbReference type="NCBI Taxonomy" id="374513"/>
    <lineage>
        <taxon>Bacteria</taxon>
        <taxon>Bacillati</taxon>
        <taxon>Actinomycetota</taxon>
        <taxon>Actinomycetes</taxon>
        <taxon>Propionibacteriales</taxon>
        <taxon>Nocardioidaceae</taxon>
        <taxon>Nocardioides</taxon>
    </lineage>
</organism>
<dbReference type="RefSeq" id="WP_193671199.1">
    <property type="nucleotide sequence ID" value="NZ_JACDTV010000040.1"/>
</dbReference>
<evidence type="ECO:0000256" key="1">
    <source>
        <dbReference type="SAM" id="Phobius"/>
    </source>
</evidence>
<dbReference type="Proteomes" id="UP000732378">
    <property type="component" value="Unassembled WGS sequence"/>
</dbReference>
<proteinExistence type="predicted"/>
<reference evidence="2 3" key="1">
    <citation type="submission" date="2021-01" db="EMBL/GenBank/DDBJ databases">
        <title>Sequencing the genomes of 1000 actinobacteria strains.</title>
        <authorList>
            <person name="Klenk H.-P."/>
        </authorList>
    </citation>
    <scope>NUCLEOTIDE SEQUENCE [LARGE SCALE GENOMIC DNA]</scope>
    <source>
        <strain evidence="2 3">DSM 18239</strain>
    </source>
</reference>
<comment type="caution">
    <text evidence="2">The sequence shown here is derived from an EMBL/GenBank/DDBJ whole genome shotgun (WGS) entry which is preliminary data.</text>
</comment>
<gene>
    <name evidence="2" type="ORF">JOE61_002349</name>
</gene>
<evidence type="ECO:0000313" key="3">
    <source>
        <dbReference type="Proteomes" id="UP000732378"/>
    </source>
</evidence>
<accession>A0ABS2MBJ8</accession>
<evidence type="ECO:0000313" key="2">
    <source>
        <dbReference type="EMBL" id="MBM7508535.1"/>
    </source>
</evidence>
<name>A0ABS2MBJ8_9ACTN</name>
<protein>
    <recommendedName>
        <fullName evidence="4">DUF2631 domain-containing protein</fullName>
    </recommendedName>
</protein>
<keyword evidence="1" id="KW-1133">Transmembrane helix</keyword>
<keyword evidence="1" id="KW-0472">Membrane</keyword>
<keyword evidence="1" id="KW-0812">Transmembrane</keyword>
<sequence length="84" mass="9079">MSEQDANEPIETKHETHVHIEGDGAKWLAGGLVLIAGVFMAGLYGIAKQPEGVSKLEAIGSWFPWRKAKSSEPDPPTEPPAEIE</sequence>
<dbReference type="EMBL" id="JAFBBZ010000001">
    <property type="protein sequence ID" value="MBM7508535.1"/>
    <property type="molecule type" value="Genomic_DNA"/>
</dbReference>
<keyword evidence="3" id="KW-1185">Reference proteome</keyword>
<feature type="transmembrane region" description="Helical" evidence="1">
    <location>
        <begin position="27"/>
        <end position="47"/>
    </location>
</feature>